<evidence type="ECO:0000259" key="11">
    <source>
        <dbReference type="Pfam" id="PF04928"/>
    </source>
</evidence>
<dbReference type="SUPFAM" id="SSF56219">
    <property type="entry name" value="DNase I-like"/>
    <property type="match status" value="1"/>
</dbReference>
<dbReference type="GO" id="GO:0031123">
    <property type="term" value="P:RNA 3'-end processing"/>
    <property type="evidence" value="ECO:0007669"/>
    <property type="project" value="InterPro"/>
</dbReference>
<dbReference type="Gene3D" id="3.30.460.10">
    <property type="entry name" value="Beta Polymerase, domain 2"/>
    <property type="match status" value="1"/>
</dbReference>
<evidence type="ECO:0000259" key="10">
    <source>
        <dbReference type="Pfam" id="PF04457"/>
    </source>
</evidence>
<evidence type="ECO:0000259" key="9">
    <source>
        <dbReference type="Pfam" id="PF03372"/>
    </source>
</evidence>
<dbReference type="InterPro" id="IPR043519">
    <property type="entry name" value="NT_sf"/>
</dbReference>
<dbReference type="SUPFAM" id="SSF81631">
    <property type="entry name" value="PAP/OAS1 substrate-binding domain"/>
    <property type="match status" value="1"/>
</dbReference>
<sequence length="1224" mass="136430">MAEPDRASSSLTVSIKYPDTALCVIPPDLACEHVDLLRELYDKDFAEWPAHIKLIHPFVKPASIPRARQLIQAQFDRNLDPRVPKIVTLDEAGLFKHQSNSTVFLQDGRSQSTSCLETLRSMALQALGQQSTPANLHLTIGQTKDNTLFSQQFLLEKARLLPTLRFQIGTLAVLIREPEASPSSKIRMRYRGFINIAQLNDAQASSGYEHWLPRFSQELSIPSIDVSDNSEPDSADQVAFSREVHSGQTYRYEPQHEKWISCDGARPTHEKAPTVTVSSYNVLVDSEYPPARDRDPYLVRTILSGWAISDILVLQEVSDDFLSYMLCDPEVQRRYPYTSHGPPSQPEIGPLSSLRNVVILSRWCFDWEFVPFHRRHKGALVAKFTGITANSSSGVRDLVVAGVHLTCGLTDGSVAAKKVQLQNLTSNLTRHHSTESWIIAGDFNLTTSTYTISGAIEDKSISSQTVTTLSSIETAMSELGLIDAWAVAHVEAADEVFASATEDLFEGEEGATFDPRSNVLAAATSGTSNHRPQRYDRVLVRAQDTLRVSSFNHFGLPEDVAGAYVVPSDHSGIRATFGVMETSDATSTEATQQPSVKHIRATLPLSNSAALKTVLLAHRMFPTEVEVQQRQKAFSLLKEVVLGASNEDGPAIPDIPMVVVPVGSYALDVWTSESDIDCLCIGVISSKTFFKLARQRLARAVGQGVRILRKVEANTGTMLELSINGVALDLQYCPATRIVERWSEFHNLPASDPIFNLSILSLRKLKPYRDLLYIQRTLPSLSAFRLAYRCIKLWAIQRGIYSAKFGYLGGVHITLVLSWAAKSIAHDSGPSSTADLIASFFYHFAQFDWANEMMYDALFHKKVPRYHRSAREPMVVVGYHAPNSNIAHTSTVPGLRTLVREAKVASELLSDPSTTWEQFFGGVVDSHHAPRLNGGADSFLKAHSSYVKIDIQFWGRTLAKGKSLVGWVESRCLSLVVDIHKAFPELEVRIWPARFTDSDPNSDYHGCYLIGLSKTSNSTVLKGHEDKQLSKQTLDKLVDRFVTHLRTDEKNYNASMSWIDVSLTDPKDVKGMKLDEREWGEYVVDLEPDSDDDEEIDDLSDEMTEPIRRTIPQRPKPTATPVSTSKLRPASDVLNRLRWDPNLDPADYIIGYEDRFLGAKEMGLENWKTEQTDEEFIPQHRILYYKKKGDDGQGEVVWERATRIDKVFGSGAGTGEDKGLGTSS</sequence>
<dbReference type="InterPro" id="IPR040459">
    <property type="entry name" value="MJ1316"/>
</dbReference>
<dbReference type="Gene3D" id="3.90.1140.10">
    <property type="entry name" value="Cyclic phosphodiesterase"/>
    <property type="match status" value="1"/>
</dbReference>
<evidence type="ECO:0000256" key="7">
    <source>
        <dbReference type="ARBA" id="ARBA00022840"/>
    </source>
</evidence>
<dbReference type="Pfam" id="PF13563">
    <property type="entry name" value="2_5_RNA_ligase2"/>
    <property type="match status" value="1"/>
</dbReference>
<evidence type="ECO:0000256" key="1">
    <source>
        <dbReference type="ARBA" id="ARBA00004123"/>
    </source>
</evidence>
<organism evidence="12 13">
    <name type="scientific">Ophiobolus disseminans</name>
    <dbReference type="NCBI Taxonomy" id="1469910"/>
    <lineage>
        <taxon>Eukaryota</taxon>
        <taxon>Fungi</taxon>
        <taxon>Dikarya</taxon>
        <taxon>Ascomycota</taxon>
        <taxon>Pezizomycotina</taxon>
        <taxon>Dothideomycetes</taxon>
        <taxon>Pleosporomycetidae</taxon>
        <taxon>Pleosporales</taxon>
        <taxon>Pleosporineae</taxon>
        <taxon>Phaeosphaeriaceae</taxon>
        <taxon>Ophiobolus</taxon>
    </lineage>
</organism>
<feature type="domain" description="Poly(A) polymerase central" evidence="11">
    <location>
        <begin position="784"/>
        <end position="919"/>
    </location>
</feature>
<dbReference type="GO" id="GO:1990817">
    <property type="term" value="F:poly(A) RNA polymerase activity"/>
    <property type="evidence" value="ECO:0007669"/>
    <property type="project" value="UniProtKB-EC"/>
</dbReference>
<dbReference type="Pfam" id="PF04928">
    <property type="entry name" value="PAP_central"/>
    <property type="match status" value="1"/>
</dbReference>
<dbReference type="GO" id="GO:0005634">
    <property type="term" value="C:nucleus"/>
    <property type="evidence" value="ECO:0007669"/>
    <property type="project" value="UniProtKB-SubCell"/>
</dbReference>
<reference evidence="12" key="1">
    <citation type="journal article" date="2020" name="Stud. Mycol.">
        <title>101 Dothideomycetes genomes: a test case for predicting lifestyles and emergence of pathogens.</title>
        <authorList>
            <person name="Haridas S."/>
            <person name="Albert R."/>
            <person name="Binder M."/>
            <person name="Bloem J."/>
            <person name="Labutti K."/>
            <person name="Salamov A."/>
            <person name="Andreopoulos B."/>
            <person name="Baker S."/>
            <person name="Barry K."/>
            <person name="Bills G."/>
            <person name="Bluhm B."/>
            <person name="Cannon C."/>
            <person name="Castanera R."/>
            <person name="Culley D."/>
            <person name="Daum C."/>
            <person name="Ezra D."/>
            <person name="Gonzalez J."/>
            <person name="Henrissat B."/>
            <person name="Kuo A."/>
            <person name="Liang C."/>
            <person name="Lipzen A."/>
            <person name="Lutzoni F."/>
            <person name="Magnuson J."/>
            <person name="Mondo S."/>
            <person name="Nolan M."/>
            <person name="Ohm R."/>
            <person name="Pangilinan J."/>
            <person name="Park H.-J."/>
            <person name="Ramirez L."/>
            <person name="Alfaro M."/>
            <person name="Sun H."/>
            <person name="Tritt A."/>
            <person name="Yoshinaga Y."/>
            <person name="Zwiers L.-H."/>
            <person name="Turgeon B."/>
            <person name="Goodwin S."/>
            <person name="Spatafora J."/>
            <person name="Crous P."/>
            <person name="Grigoriev I."/>
        </authorList>
    </citation>
    <scope>NUCLEOTIDE SEQUENCE</scope>
    <source>
        <strain evidence="12">CBS 113818</strain>
    </source>
</reference>
<evidence type="ECO:0000256" key="6">
    <source>
        <dbReference type="ARBA" id="ARBA00022741"/>
    </source>
</evidence>
<accession>A0A6A7A319</accession>
<keyword evidence="7" id="KW-0067">ATP-binding</keyword>
<feature type="domain" description="MJ1316 RNA cyclic group end recognition" evidence="10">
    <location>
        <begin position="1127"/>
        <end position="1200"/>
    </location>
</feature>
<dbReference type="Gene3D" id="1.10.1410.10">
    <property type="match status" value="1"/>
</dbReference>
<dbReference type="Proteomes" id="UP000799424">
    <property type="component" value="Unassembled WGS sequence"/>
</dbReference>
<dbReference type="GO" id="GO:0005524">
    <property type="term" value="F:ATP binding"/>
    <property type="evidence" value="ECO:0007669"/>
    <property type="project" value="UniProtKB-KW"/>
</dbReference>
<dbReference type="SUPFAM" id="SSF55003">
    <property type="entry name" value="PAP/Archaeal CCA-adding enzyme, C-terminal domain"/>
    <property type="match status" value="1"/>
</dbReference>
<dbReference type="EC" id="2.7.7.19" evidence="3"/>
<dbReference type="InterPro" id="IPR011068">
    <property type="entry name" value="NuclTrfase_I-like_C"/>
</dbReference>
<dbReference type="InterPro" id="IPR005135">
    <property type="entry name" value="Endo/exonuclease/phosphatase"/>
</dbReference>
<proteinExistence type="inferred from homology"/>
<dbReference type="InterPro" id="IPR036691">
    <property type="entry name" value="Endo/exonu/phosph_ase_sf"/>
</dbReference>
<dbReference type="PANTHER" id="PTHR10682">
    <property type="entry name" value="POLY A POLYMERASE"/>
    <property type="match status" value="1"/>
</dbReference>
<dbReference type="OrthoDB" id="10263155at2759"/>
<evidence type="ECO:0000256" key="8">
    <source>
        <dbReference type="ARBA" id="ARBA00023242"/>
    </source>
</evidence>
<dbReference type="AlphaFoldDB" id="A0A6A7A319"/>
<dbReference type="SUPFAM" id="SSF81301">
    <property type="entry name" value="Nucleotidyltransferase"/>
    <property type="match status" value="1"/>
</dbReference>
<evidence type="ECO:0000313" key="12">
    <source>
        <dbReference type="EMBL" id="KAF2827523.1"/>
    </source>
</evidence>
<name>A0A6A7A319_9PLEO</name>
<dbReference type="Pfam" id="PF04457">
    <property type="entry name" value="MJ1316"/>
    <property type="match status" value="1"/>
</dbReference>
<dbReference type="GO" id="GO:0006397">
    <property type="term" value="P:mRNA processing"/>
    <property type="evidence" value="ECO:0007669"/>
    <property type="project" value="UniProtKB-KW"/>
</dbReference>
<keyword evidence="5" id="KW-0808">Transferase</keyword>
<keyword evidence="13" id="KW-1185">Reference proteome</keyword>
<dbReference type="GO" id="GO:0003723">
    <property type="term" value="F:RNA binding"/>
    <property type="evidence" value="ECO:0007669"/>
    <property type="project" value="InterPro"/>
</dbReference>
<feature type="domain" description="Endonuclease/exonuclease/phosphatase" evidence="9">
    <location>
        <begin position="279"/>
        <end position="570"/>
    </location>
</feature>
<comment type="similarity">
    <text evidence="2">Belongs to the poly(A) polymerase family.</text>
</comment>
<gene>
    <name evidence="12" type="ORF">CC86DRAFT_349080</name>
</gene>
<keyword evidence="6" id="KW-0547">Nucleotide-binding</keyword>
<comment type="subcellular location">
    <subcellularLocation>
        <location evidence="1">Nucleus</location>
    </subcellularLocation>
</comment>
<protein>
    <recommendedName>
        <fullName evidence="3">polynucleotide adenylyltransferase</fullName>
        <ecNumber evidence="3">2.7.7.19</ecNumber>
    </recommendedName>
</protein>
<dbReference type="Pfam" id="PF03372">
    <property type="entry name" value="Exo_endo_phos"/>
    <property type="match status" value="1"/>
</dbReference>
<dbReference type="InterPro" id="IPR007012">
    <property type="entry name" value="PolA_pol_cen_dom"/>
</dbReference>
<keyword evidence="8" id="KW-0539">Nucleus</keyword>
<evidence type="ECO:0000256" key="4">
    <source>
        <dbReference type="ARBA" id="ARBA00022664"/>
    </source>
</evidence>
<dbReference type="PANTHER" id="PTHR10682:SF23">
    <property type="entry name" value="POLYNUCLEOTIDE ADENYLYLTRANSFERASE"/>
    <property type="match status" value="1"/>
</dbReference>
<evidence type="ECO:0000256" key="3">
    <source>
        <dbReference type="ARBA" id="ARBA00012388"/>
    </source>
</evidence>
<dbReference type="EMBL" id="MU006224">
    <property type="protein sequence ID" value="KAF2827523.1"/>
    <property type="molecule type" value="Genomic_DNA"/>
</dbReference>
<evidence type="ECO:0000256" key="5">
    <source>
        <dbReference type="ARBA" id="ARBA00022679"/>
    </source>
</evidence>
<keyword evidence="4" id="KW-0507">mRNA processing</keyword>
<dbReference type="Gene3D" id="3.60.10.10">
    <property type="entry name" value="Endonuclease/exonuclease/phosphatase"/>
    <property type="match status" value="1"/>
</dbReference>
<evidence type="ECO:0000256" key="2">
    <source>
        <dbReference type="ARBA" id="ARBA00010912"/>
    </source>
</evidence>
<evidence type="ECO:0000313" key="13">
    <source>
        <dbReference type="Proteomes" id="UP000799424"/>
    </source>
</evidence>